<sequence>MQPGEQLAGRYRLDVRLGHGGMGEVWRAHDVELGRTVAVKVLLEFDASEEQLGRFRREAAIGARLQHPGITVVHDIGHHDGRLFIVMELLEGRDLSDLLADSPGDGLPLPRALDLALQTAEALAAAHAQKVVHRDLKPGNLFLLTDGRLKICDFGIARAADSTTGLTATSKLFGTPPYMAPEQWRGESVDGRCDVYALGCVLYVLLTGASPFARVTQPWVLMRMHLDEEPPALSSVRADLPPALVELVASMLAKGPADRPDATAVAERLRALLREPAVRDVPTMDLGATARAAPADPGPSRRNVLLGALGALAGISGGTYAVVRLTGGEKDGGTGDKKAGDKIGGGDSEAGSGGPGTGGVRTAYEIKKHAGSVESVAFSPDSRFLASGGNDRTVRLWNFLGETGLSPFPGHDAAVTCVAYSPDGSVLVGGSDRALRLYDVFSLESVGVLAGHTGQVRAVAFGPDGKTVASGADDGTVRLWDVVTRSPVAVATLTGHAKPVLSLAFSPDGTLASGSADGIIRLWDLGNRSTTATLTGHTKAVASLAFSPAGKILASGSADGTIRLWDAATRTGATAGNLTGHNSSIRSVAFSPDGRTLASGGGRTVRLWDVASRVHRATLNGHTSAVTSVAFSPKGDTLASGSDDSTIRVWKLS</sequence>
<keyword evidence="9" id="KW-0418">Kinase</keyword>
<evidence type="ECO:0000256" key="5">
    <source>
        <dbReference type="PROSITE-ProRule" id="PRU00221"/>
    </source>
</evidence>
<feature type="repeat" description="WD" evidence="5">
    <location>
        <begin position="408"/>
        <end position="448"/>
    </location>
</feature>
<dbReference type="Gene3D" id="2.130.10.10">
    <property type="entry name" value="YVTN repeat-like/Quinoprotein amine dehydrogenase"/>
    <property type="match status" value="3"/>
</dbReference>
<keyword evidence="3 6" id="KW-0547">Nucleotide-binding</keyword>
<gene>
    <name evidence="9" type="ORF">AB5J51_01275</name>
</gene>
<dbReference type="Pfam" id="PF00069">
    <property type="entry name" value="Pkinase"/>
    <property type="match status" value="1"/>
</dbReference>
<feature type="repeat" description="WD" evidence="5">
    <location>
        <begin position="534"/>
        <end position="575"/>
    </location>
</feature>
<dbReference type="GO" id="GO:0004674">
    <property type="term" value="F:protein serine/threonine kinase activity"/>
    <property type="evidence" value="ECO:0007669"/>
    <property type="project" value="UniProtKB-KW"/>
</dbReference>
<dbReference type="InterPro" id="IPR019775">
    <property type="entry name" value="WD40_repeat_CS"/>
</dbReference>
<evidence type="ECO:0000313" key="9">
    <source>
        <dbReference type="EMBL" id="XDV61686.1"/>
    </source>
</evidence>
<keyword evidence="4 6" id="KW-0067">ATP-binding</keyword>
<dbReference type="InterPro" id="IPR008271">
    <property type="entry name" value="Ser/Thr_kinase_AS"/>
</dbReference>
<reference evidence="9" key="1">
    <citation type="submission" date="2024-08" db="EMBL/GenBank/DDBJ databases">
        <authorList>
            <person name="Yu S.T."/>
        </authorList>
    </citation>
    <scope>NUCLEOTIDE SEQUENCE</scope>
    <source>
        <strain evidence="9">R33</strain>
    </source>
</reference>
<dbReference type="InterPro" id="IPR017441">
    <property type="entry name" value="Protein_kinase_ATP_BS"/>
</dbReference>
<organism evidence="9">
    <name type="scientific">Streptomyces sp. R33</name>
    <dbReference type="NCBI Taxonomy" id="3238629"/>
    <lineage>
        <taxon>Bacteria</taxon>
        <taxon>Bacillati</taxon>
        <taxon>Actinomycetota</taxon>
        <taxon>Actinomycetes</taxon>
        <taxon>Kitasatosporales</taxon>
        <taxon>Streptomycetaceae</taxon>
        <taxon>Streptomyces</taxon>
    </lineage>
</organism>
<dbReference type="InterPro" id="IPR000719">
    <property type="entry name" value="Prot_kinase_dom"/>
</dbReference>
<feature type="binding site" evidence="6">
    <location>
        <position position="40"/>
    </location>
    <ligand>
        <name>ATP</name>
        <dbReference type="ChEBI" id="CHEBI:30616"/>
    </ligand>
</feature>
<dbReference type="PROSITE" id="PS50011">
    <property type="entry name" value="PROTEIN_KINASE_DOM"/>
    <property type="match status" value="1"/>
</dbReference>
<dbReference type="AlphaFoldDB" id="A0AB39XXZ5"/>
<feature type="compositionally biased region" description="Gly residues" evidence="7">
    <location>
        <begin position="342"/>
        <end position="359"/>
    </location>
</feature>
<evidence type="ECO:0000256" key="7">
    <source>
        <dbReference type="SAM" id="MobiDB-lite"/>
    </source>
</evidence>
<evidence type="ECO:0000256" key="1">
    <source>
        <dbReference type="ARBA" id="ARBA00022574"/>
    </source>
</evidence>
<dbReference type="SUPFAM" id="SSF56112">
    <property type="entry name" value="Protein kinase-like (PK-like)"/>
    <property type="match status" value="1"/>
</dbReference>
<dbReference type="SUPFAM" id="SSF50978">
    <property type="entry name" value="WD40 repeat-like"/>
    <property type="match status" value="1"/>
</dbReference>
<keyword evidence="2" id="KW-0677">Repeat</keyword>
<feature type="repeat" description="WD" evidence="5">
    <location>
        <begin position="619"/>
        <end position="653"/>
    </location>
</feature>
<dbReference type="PROSITE" id="PS50082">
    <property type="entry name" value="WD_REPEATS_2"/>
    <property type="match status" value="7"/>
</dbReference>
<dbReference type="EMBL" id="CP165727">
    <property type="protein sequence ID" value="XDV61686.1"/>
    <property type="molecule type" value="Genomic_DNA"/>
</dbReference>
<dbReference type="SMART" id="SM00220">
    <property type="entry name" value="S_TKc"/>
    <property type="match status" value="1"/>
</dbReference>
<dbReference type="CDD" id="cd00200">
    <property type="entry name" value="WD40"/>
    <property type="match status" value="1"/>
</dbReference>
<dbReference type="SMART" id="SM00320">
    <property type="entry name" value="WD40"/>
    <property type="match status" value="7"/>
</dbReference>
<evidence type="ECO:0000259" key="8">
    <source>
        <dbReference type="PROSITE" id="PS50011"/>
    </source>
</evidence>
<feature type="repeat" description="WD" evidence="5">
    <location>
        <begin position="366"/>
        <end position="398"/>
    </location>
</feature>
<feature type="repeat" description="WD" evidence="5">
    <location>
        <begin position="578"/>
        <end position="618"/>
    </location>
</feature>
<name>A0AB39XXZ5_9ACTN</name>
<dbReference type="RefSeq" id="WP_369776451.1">
    <property type="nucleotide sequence ID" value="NZ_CP165727.1"/>
</dbReference>
<proteinExistence type="predicted"/>
<dbReference type="CDD" id="cd14014">
    <property type="entry name" value="STKc_PknB_like"/>
    <property type="match status" value="1"/>
</dbReference>
<dbReference type="PANTHER" id="PTHR44129">
    <property type="entry name" value="WD REPEAT-CONTAINING PROTEIN POP1"/>
    <property type="match status" value="1"/>
</dbReference>
<dbReference type="PROSITE" id="PS00678">
    <property type="entry name" value="WD_REPEATS_1"/>
    <property type="match status" value="2"/>
</dbReference>
<keyword evidence="9" id="KW-0723">Serine/threonine-protein kinase</keyword>
<dbReference type="InterPro" id="IPR050349">
    <property type="entry name" value="WD_LIS1/nudF_dynein_reg"/>
</dbReference>
<dbReference type="InterPro" id="IPR011009">
    <property type="entry name" value="Kinase-like_dom_sf"/>
</dbReference>
<feature type="repeat" description="WD" evidence="5">
    <location>
        <begin position="449"/>
        <end position="490"/>
    </location>
</feature>
<accession>A0AB39XXZ5</accession>
<dbReference type="InterPro" id="IPR036322">
    <property type="entry name" value="WD40_repeat_dom_sf"/>
</dbReference>
<dbReference type="PROSITE" id="PS00107">
    <property type="entry name" value="PROTEIN_KINASE_ATP"/>
    <property type="match status" value="1"/>
</dbReference>
<dbReference type="PROSITE" id="PS50294">
    <property type="entry name" value="WD_REPEATS_REGION"/>
    <property type="match status" value="7"/>
</dbReference>
<dbReference type="InterPro" id="IPR001680">
    <property type="entry name" value="WD40_rpt"/>
</dbReference>
<dbReference type="PROSITE" id="PS00108">
    <property type="entry name" value="PROTEIN_KINASE_ST"/>
    <property type="match status" value="1"/>
</dbReference>
<dbReference type="GO" id="GO:0005524">
    <property type="term" value="F:ATP binding"/>
    <property type="evidence" value="ECO:0007669"/>
    <property type="project" value="UniProtKB-UniRule"/>
</dbReference>
<evidence type="ECO:0000256" key="2">
    <source>
        <dbReference type="ARBA" id="ARBA00022737"/>
    </source>
</evidence>
<dbReference type="InterPro" id="IPR015943">
    <property type="entry name" value="WD40/YVTN_repeat-like_dom_sf"/>
</dbReference>
<feature type="domain" description="Protein kinase" evidence="8">
    <location>
        <begin position="11"/>
        <end position="273"/>
    </location>
</feature>
<feature type="region of interest" description="Disordered" evidence="7">
    <location>
        <begin position="327"/>
        <end position="359"/>
    </location>
</feature>
<dbReference type="Pfam" id="PF00400">
    <property type="entry name" value="WD40"/>
    <property type="match status" value="7"/>
</dbReference>
<keyword evidence="9" id="KW-0808">Transferase</keyword>
<dbReference type="PRINTS" id="PR00320">
    <property type="entry name" value="GPROTEINBRPT"/>
</dbReference>
<feature type="compositionally biased region" description="Basic and acidic residues" evidence="7">
    <location>
        <begin position="327"/>
        <end position="341"/>
    </location>
</feature>
<protein>
    <submittedName>
        <fullName evidence="9">WD40 repeat domain-containing serine/threonine protein kinase</fullName>
    </submittedName>
</protein>
<dbReference type="InterPro" id="IPR020472">
    <property type="entry name" value="WD40_PAC1"/>
</dbReference>
<evidence type="ECO:0000256" key="3">
    <source>
        <dbReference type="ARBA" id="ARBA00022741"/>
    </source>
</evidence>
<dbReference type="Gene3D" id="1.10.510.10">
    <property type="entry name" value="Transferase(Phosphotransferase) domain 1"/>
    <property type="match status" value="1"/>
</dbReference>
<feature type="repeat" description="WD" evidence="5">
    <location>
        <begin position="493"/>
        <end position="533"/>
    </location>
</feature>
<dbReference type="Gene3D" id="3.30.200.20">
    <property type="entry name" value="Phosphorylase Kinase, domain 1"/>
    <property type="match status" value="1"/>
</dbReference>
<evidence type="ECO:0000256" key="4">
    <source>
        <dbReference type="ARBA" id="ARBA00022840"/>
    </source>
</evidence>
<evidence type="ECO:0000256" key="6">
    <source>
        <dbReference type="PROSITE-ProRule" id="PRU10141"/>
    </source>
</evidence>
<keyword evidence="1 5" id="KW-0853">WD repeat</keyword>